<dbReference type="Proteomes" id="UP000187203">
    <property type="component" value="Unassembled WGS sequence"/>
</dbReference>
<proteinExistence type="predicted"/>
<gene>
    <name evidence="1" type="ORF">COLO4_06444</name>
</gene>
<name>A0A1R3KN08_9ROSI</name>
<dbReference type="AlphaFoldDB" id="A0A1R3KN08"/>
<evidence type="ECO:0000313" key="1">
    <source>
        <dbReference type="EMBL" id="OMP08466.1"/>
    </source>
</evidence>
<evidence type="ECO:0000313" key="2">
    <source>
        <dbReference type="Proteomes" id="UP000187203"/>
    </source>
</evidence>
<sequence>MRAREDGSGSVDIRLEGMVSWQRTPVAQCYLNTYTELTAMMNKC</sequence>
<accession>A0A1R3KN08</accession>
<organism evidence="1 2">
    <name type="scientific">Corchorus olitorius</name>
    <dbReference type="NCBI Taxonomy" id="93759"/>
    <lineage>
        <taxon>Eukaryota</taxon>
        <taxon>Viridiplantae</taxon>
        <taxon>Streptophyta</taxon>
        <taxon>Embryophyta</taxon>
        <taxon>Tracheophyta</taxon>
        <taxon>Spermatophyta</taxon>
        <taxon>Magnoliopsida</taxon>
        <taxon>eudicotyledons</taxon>
        <taxon>Gunneridae</taxon>
        <taxon>Pentapetalae</taxon>
        <taxon>rosids</taxon>
        <taxon>malvids</taxon>
        <taxon>Malvales</taxon>
        <taxon>Malvaceae</taxon>
        <taxon>Grewioideae</taxon>
        <taxon>Apeibeae</taxon>
        <taxon>Corchorus</taxon>
    </lineage>
</organism>
<protein>
    <submittedName>
        <fullName evidence="1">Uncharacterized protein</fullName>
    </submittedName>
</protein>
<reference evidence="2" key="1">
    <citation type="submission" date="2013-09" db="EMBL/GenBank/DDBJ databases">
        <title>Corchorus olitorius genome sequencing.</title>
        <authorList>
            <person name="Alam M."/>
            <person name="Haque M.S."/>
            <person name="Islam M.S."/>
            <person name="Emdad E.M."/>
            <person name="Islam M.M."/>
            <person name="Ahmed B."/>
            <person name="Halim A."/>
            <person name="Hossen Q.M.M."/>
            <person name="Hossain M.Z."/>
            <person name="Ahmed R."/>
            <person name="Khan M.M."/>
            <person name="Islam R."/>
            <person name="Rashid M.M."/>
            <person name="Khan S.A."/>
            <person name="Rahman M.S."/>
            <person name="Alam M."/>
            <person name="Yahiya A.S."/>
            <person name="Khan M.S."/>
            <person name="Azam M.S."/>
            <person name="Haque T."/>
            <person name="Lashkar M.Z.H."/>
            <person name="Akhand A.I."/>
            <person name="Morshed G."/>
            <person name="Roy S."/>
            <person name="Uddin K.S."/>
            <person name="Rabeya T."/>
            <person name="Hossain A.S."/>
            <person name="Chowdhury A."/>
            <person name="Snigdha A.R."/>
            <person name="Mortoza M.S."/>
            <person name="Matin S.A."/>
            <person name="Hoque S.M.E."/>
            <person name="Islam M.K."/>
            <person name="Roy D.K."/>
            <person name="Haider R."/>
            <person name="Moosa M.M."/>
            <person name="Elias S.M."/>
            <person name="Hasan A.M."/>
            <person name="Jahan S."/>
            <person name="Shafiuddin M."/>
            <person name="Mahmood N."/>
            <person name="Shommy N.S."/>
        </authorList>
    </citation>
    <scope>NUCLEOTIDE SEQUENCE [LARGE SCALE GENOMIC DNA]</scope>
    <source>
        <strain evidence="2">cv. O-4</strain>
    </source>
</reference>
<dbReference type="EMBL" id="AWUE01012708">
    <property type="protein sequence ID" value="OMP08466.1"/>
    <property type="molecule type" value="Genomic_DNA"/>
</dbReference>
<comment type="caution">
    <text evidence="1">The sequence shown here is derived from an EMBL/GenBank/DDBJ whole genome shotgun (WGS) entry which is preliminary data.</text>
</comment>
<keyword evidence="2" id="KW-1185">Reference proteome</keyword>